<gene>
    <name evidence="1" type="ORF">LVIROSA_LOCUS9125</name>
</gene>
<dbReference type="EMBL" id="CAKMRJ010001112">
    <property type="protein sequence ID" value="CAH1421741.1"/>
    <property type="molecule type" value="Genomic_DNA"/>
</dbReference>
<sequence>MWQRFHSKGQISNNICYSRPHKFYILSCGLRIRFFSSIKKRKLGFCSFNSSQFATSLDWFELTVLHLLDTGS</sequence>
<organism evidence="1 2">
    <name type="scientific">Lactuca virosa</name>
    <dbReference type="NCBI Taxonomy" id="75947"/>
    <lineage>
        <taxon>Eukaryota</taxon>
        <taxon>Viridiplantae</taxon>
        <taxon>Streptophyta</taxon>
        <taxon>Embryophyta</taxon>
        <taxon>Tracheophyta</taxon>
        <taxon>Spermatophyta</taxon>
        <taxon>Magnoliopsida</taxon>
        <taxon>eudicotyledons</taxon>
        <taxon>Gunneridae</taxon>
        <taxon>Pentapetalae</taxon>
        <taxon>asterids</taxon>
        <taxon>campanulids</taxon>
        <taxon>Asterales</taxon>
        <taxon>Asteraceae</taxon>
        <taxon>Cichorioideae</taxon>
        <taxon>Cichorieae</taxon>
        <taxon>Lactucinae</taxon>
        <taxon>Lactuca</taxon>
    </lineage>
</organism>
<evidence type="ECO:0000313" key="2">
    <source>
        <dbReference type="Proteomes" id="UP001157418"/>
    </source>
</evidence>
<dbReference type="AlphaFoldDB" id="A0AAU9M8C3"/>
<comment type="caution">
    <text evidence="1">The sequence shown here is derived from an EMBL/GenBank/DDBJ whole genome shotgun (WGS) entry which is preliminary data.</text>
</comment>
<reference evidence="1 2" key="1">
    <citation type="submission" date="2022-01" db="EMBL/GenBank/DDBJ databases">
        <authorList>
            <person name="Xiong W."/>
            <person name="Schranz E."/>
        </authorList>
    </citation>
    <scope>NUCLEOTIDE SEQUENCE [LARGE SCALE GENOMIC DNA]</scope>
</reference>
<evidence type="ECO:0000313" key="1">
    <source>
        <dbReference type="EMBL" id="CAH1421741.1"/>
    </source>
</evidence>
<dbReference type="Proteomes" id="UP001157418">
    <property type="component" value="Unassembled WGS sequence"/>
</dbReference>
<protein>
    <submittedName>
        <fullName evidence="1">Uncharacterized protein</fullName>
    </submittedName>
</protein>
<keyword evidence="2" id="KW-1185">Reference proteome</keyword>
<proteinExistence type="predicted"/>
<name>A0AAU9M8C3_9ASTR</name>
<accession>A0AAU9M8C3</accession>